<keyword evidence="4 6" id="KW-0560">Oxidoreductase</keyword>
<dbReference type="PANTHER" id="PTHR31873:SF6">
    <property type="entry name" value="ASPARTATE DEHYDROGENASE DOMAIN-CONTAINING PROTEIN"/>
    <property type="match status" value="1"/>
</dbReference>
<dbReference type="InterPro" id="IPR005106">
    <property type="entry name" value="Asp/hSer_DH_NAD-bd"/>
</dbReference>
<dbReference type="GO" id="GO:0050661">
    <property type="term" value="F:NADP binding"/>
    <property type="evidence" value="ECO:0007669"/>
    <property type="project" value="UniProtKB-UniRule"/>
</dbReference>
<protein>
    <recommendedName>
        <fullName evidence="6">L-aspartate dehydrogenase</fullName>
        <ecNumber evidence="6">1.4.1.21</ecNumber>
    </recommendedName>
</protein>
<evidence type="ECO:0000256" key="6">
    <source>
        <dbReference type="HAMAP-Rule" id="MF_01265"/>
    </source>
</evidence>
<comment type="catalytic activity">
    <reaction evidence="6">
        <text>L-aspartate + NADP(+) + H2O = oxaloacetate + NH4(+) + NADPH + H(+)</text>
        <dbReference type="Rhea" id="RHEA:11784"/>
        <dbReference type="ChEBI" id="CHEBI:15377"/>
        <dbReference type="ChEBI" id="CHEBI:15378"/>
        <dbReference type="ChEBI" id="CHEBI:16452"/>
        <dbReference type="ChEBI" id="CHEBI:28938"/>
        <dbReference type="ChEBI" id="CHEBI:29991"/>
        <dbReference type="ChEBI" id="CHEBI:57783"/>
        <dbReference type="ChEBI" id="CHEBI:58349"/>
        <dbReference type="EC" id="1.4.1.21"/>
    </reaction>
</comment>
<dbReference type="GO" id="GO:0033735">
    <property type="term" value="F:aspartate dehydrogenase [NAD(P)+] activity"/>
    <property type="evidence" value="ECO:0007669"/>
    <property type="project" value="UniProtKB-EC"/>
</dbReference>
<proteinExistence type="inferred from homology"/>
<dbReference type="UniPathway" id="UPA00253">
    <property type="reaction ID" value="UER00456"/>
</dbReference>
<keyword evidence="10" id="KW-1185">Reference proteome</keyword>
<feature type="binding site" evidence="6">
    <location>
        <position position="186"/>
    </location>
    <ligand>
        <name>NAD(+)</name>
        <dbReference type="ChEBI" id="CHEBI:57540"/>
    </ligand>
</feature>
<evidence type="ECO:0000259" key="7">
    <source>
        <dbReference type="Pfam" id="PF01958"/>
    </source>
</evidence>
<evidence type="ECO:0000256" key="4">
    <source>
        <dbReference type="ARBA" id="ARBA00023002"/>
    </source>
</evidence>
<dbReference type="Pfam" id="PF03447">
    <property type="entry name" value="NAD_binding_3"/>
    <property type="match status" value="1"/>
</dbReference>
<dbReference type="GO" id="GO:0009435">
    <property type="term" value="P:NAD+ biosynthetic process"/>
    <property type="evidence" value="ECO:0007669"/>
    <property type="project" value="UniProtKB-UniRule"/>
</dbReference>
<dbReference type="InterPro" id="IPR036291">
    <property type="entry name" value="NAD(P)-bd_dom_sf"/>
</dbReference>
<dbReference type="GO" id="GO:0051287">
    <property type="term" value="F:NAD binding"/>
    <property type="evidence" value="ECO:0007669"/>
    <property type="project" value="UniProtKB-UniRule"/>
</dbReference>
<feature type="domain" description="Aspartate dehydrogenase" evidence="7">
    <location>
        <begin position="164"/>
        <end position="250"/>
    </location>
</feature>
<evidence type="ECO:0000256" key="3">
    <source>
        <dbReference type="ARBA" id="ARBA00022857"/>
    </source>
</evidence>
<accession>K6YQZ9</accession>
<dbReference type="PIRSF" id="PIRSF005227">
    <property type="entry name" value="Asp_dh_NAD_syn"/>
    <property type="match status" value="1"/>
</dbReference>
<dbReference type="HAMAP" id="MF_01265">
    <property type="entry name" value="NadX"/>
    <property type="match status" value="1"/>
</dbReference>
<dbReference type="Gene3D" id="3.40.50.720">
    <property type="entry name" value="NAD(P)-binding Rossmann-like Domain"/>
    <property type="match status" value="1"/>
</dbReference>
<comment type="miscellaneous">
    <text evidence="6">The iminoaspartate product is unstable in aqueous solution and can decompose to oxaloacetate and ammonia.</text>
</comment>
<feature type="active site" evidence="6">
    <location>
        <position position="216"/>
    </location>
</feature>
<dbReference type="RefSeq" id="WP_007619485.1">
    <property type="nucleotide sequence ID" value="NZ_BAEO01000027.1"/>
</dbReference>
<dbReference type="AlphaFoldDB" id="K6YQZ9"/>
<comment type="caution">
    <text evidence="9">The sequence shown here is derived from an EMBL/GenBank/DDBJ whole genome shotgun (WGS) entry which is preliminary data.</text>
</comment>
<dbReference type="Proteomes" id="UP000006327">
    <property type="component" value="Unassembled WGS sequence"/>
</dbReference>
<dbReference type="OrthoDB" id="7056904at2"/>
<dbReference type="NCBIfam" id="NF009829">
    <property type="entry name" value="PRK13303.1-4"/>
    <property type="match status" value="1"/>
</dbReference>
<dbReference type="SUPFAM" id="SSF55347">
    <property type="entry name" value="Glyceraldehyde-3-phosphate dehydrogenase-like, C-terminal domain"/>
    <property type="match status" value="1"/>
</dbReference>
<gene>
    <name evidence="6 9" type="primary">nadX</name>
    <name evidence="9" type="ORF">GARC_2106</name>
</gene>
<dbReference type="SUPFAM" id="SSF51735">
    <property type="entry name" value="NAD(P)-binding Rossmann-fold domains"/>
    <property type="match status" value="1"/>
</dbReference>
<dbReference type="InterPro" id="IPR020626">
    <property type="entry name" value="Asp_DH_prok"/>
</dbReference>
<keyword evidence="3 6" id="KW-0521">NADP</keyword>
<dbReference type="EMBL" id="BAEO01000027">
    <property type="protein sequence ID" value="GAC19073.1"/>
    <property type="molecule type" value="Genomic_DNA"/>
</dbReference>
<dbReference type="STRING" id="493475.GARC_2106"/>
<keyword evidence="5 6" id="KW-0520">NAD</keyword>
<name>K6YQZ9_9ALTE</name>
<dbReference type="EC" id="1.4.1.21" evidence="6"/>
<keyword evidence="2 6" id="KW-0662">Pyridine nucleotide biosynthesis</keyword>
<evidence type="ECO:0000259" key="8">
    <source>
        <dbReference type="Pfam" id="PF03447"/>
    </source>
</evidence>
<dbReference type="Pfam" id="PF01958">
    <property type="entry name" value="Asp_DH_C"/>
    <property type="match status" value="1"/>
</dbReference>
<comment type="pathway">
    <text evidence="6">Cofactor biosynthesis; NAD(+) biosynthesis; iminoaspartate from L-aspartate (dehydrogenase route): step 1/1.</text>
</comment>
<evidence type="ECO:0000313" key="10">
    <source>
        <dbReference type="Proteomes" id="UP000006327"/>
    </source>
</evidence>
<feature type="domain" description="Aspartate/homoserine dehydrogenase NAD-binding" evidence="8">
    <location>
        <begin position="8"/>
        <end position="117"/>
    </location>
</feature>
<dbReference type="GO" id="GO:0016639">
    <property type="term" value="F:oxidoreductase activity, acting on the CH-NH2 group of donors, NAD or NADP as acceptor"/>
    <property type="evidence" value="ECO:0007669"/>
    <property type="project" value="UniProtKB-UniRule"/>
</dbReference>
<reference evidence="9 10" key="1">
    <citation type="journal article" date="2017" name="Antonie Van Leeuwenhoek">
        <title>Rhizobium rhizosphaerae sp. nov., a novel species isolated from rice rhizosphere.</title>
        <authorList>
            <person name="Zhao J.J."/>
            <person name="Zhang J."/>
            <person name="Zhang R.J."/>
            <person name="Zhang C.W."/>
            <person name="Yin H.Q."/>
            <person name="Zhang X.X."/>
        </authorList>
    </citation>
    <scope>NUCLEOTIDE SEQUENCE [LARGE SCALE GENOMIC DNA]</scope>
    <source>
        <strain evidence="9 10">BSs20135</strain>
    </source>
</reference>
<feature type="binding site" evidence="6">
    <location>
        <position position="120"/>
    </location>
    <ligand>
        <name>NAD(+)</name>
        <dbReference type="ChEBI" id="CHEBI:57540"/>
    </ligand>
</feature>
<comment type="catalytic activity">
    <reaction evidence="6">
        <text>L-aspartate + NAD(+) + H2O = oxaloacetate + NH4(+) + NADH + H(+)</text>
        <dbReference type="Rhea" id="RHEA:11788"/>
        <dbReference type="ChEBI" id="CHEBI:15377"/>
        <dbReference type="ChEBI" id="CHEBI:15378"/>
        <dbReference type="ChEBI" id="CHEBI:16452"/>
        <dbReference type="ChEBI" id="CHEBI:28938"/>
        <dbReference type="ChEBI" id="CHEBI:29991"/>
        <dbReference type="ChEBI" id="CHEBI:57540"/>
        <dbReference type="ChEBI" id="CHEBI:57945"/>
        <dbReference type="EC" id="1.4.1.21"/>
    </reaction>
</comment>
<evidence type="ECO:0000256" key="5">
    <source>
        <dbReference type="ARBA" id="ARBA00023027"/>
    </source>
</evidence>
<dbReference type="NCBIfam" id="NF009827">
    <property type="entry name" value="PRK13303.1-2"/>
    <property type="match status" value="1"/>
</dbReference>
<evidence type="ECO:0000256" key="2">
    <source>
        <dbReference type="ARBA" id="ARBA00022642"/>
    </source>
</evidence>
<dbReference type="InterPro" id="IPR002811">
    <property type="entry name" value="Asp_DH"/>
</dbReference>
<dbReference type="InterPro" id="IPR011182">
    <property type="entry name" value="L-Asp_DH"/>
</dbReference>
<dbReference type="PANTHER" id="PTHR31873">
    <property type="entry name" value="L-ASPARTATE DEHYDROGENASE-RELATED"/>
    <property type="match status" value="1"/>
</dbReference>
<comment type="function">
    <text evidence="6">Specifically catalyzes the NAD or NADP-dependent dehydrogenation of L-aspartate to iminoaspartate.</text>
</comment>
<dbReference type="eggNOG" id="COG1712">
    <property type="taxonomic scope" value="Bacteria"/>
</dbReference>
<dbReference type="Gene3D" id="3.30.360.10">
    <property type="entry name" value="Dihydrodipicolinate Reductase, domain 2"/>
    <property type="match status" value="1"/>
</dbReference>
<dbReference type="NCBIfam" id="NF009828">
    <property type="entry name" value="PRK13303.1-3"/>
    <property type="match status" value="1"/>
</dbReference>
<organism evidence="9 10">
    <name type="scientific">Paraglaciecola arctica BSs20135</name>
    <dbReference type="NCBI Taxonomy" id="493475"/>
    <lineage>
        <taxon>Bacteria</taxon>
        <taxon>Pseudomonadati</taxon>
        <taxon>Pseudomonadota</taxon>
        <taxon>Gammaproteobacteria</taxon>
        <taxon>Alteromonadales</taxon>
        <taxon>Alteromonadaceae</taxon>
        <taxon>Paraglaciecola</taxon>
    </lineage>
</organism>
<evidence type="ECO:0000313" key="9">
    <source>
        <dbReference type="EMBL" id="GAC19073.1"/>
    </source>
</evidence>
<evidence type="ECO:0000256" key="1">
    <source>
        <dbReference type="ARBA" id="ARBA00008331"/>
    </source>
</evidence>
<comment type="similarity">
    <text evidence="1 6">Belongs to the L-aspartate dehydrogenase family.</text>
</comment>
<sequence length="263" mass="27628">MIKIGLIGFGAIGQCVIATLPKALTEEYQVVGILTRKNIDNLVNDISSYTNIDQLLAQHPDIIVECAGHDAVKEYGCKILAANISLVISSIGALADSHLYEQLKHASTNSQAKIYLPAGAIGGIDALVAAKLGGLNEVTYTMRKPPKAWLGTVAEALVDLNGLQQAEVIFSGSAGEAATLYPKNTNVTATIALAGLGFEETKVQLIADPEIEDNIHEIWVSGETGSFTIVLAGKPSSYNPKTSALTAFSVTNCVANFGSSIII</sequence>